<evidence type="ECO:0000313" key="4">
    <source>
        <dbReference type="Proteomes" id="UP000807504"/>
    </source>
</evidence>
<dbReference type="PROSITE" id="PS51504">
    <property type="entry name" value="H15"/>
    <property type="match status" value="1"/>
</dbReference>
<evidence type="ECO:0000256" key="1">
    <source>
        <dbReference type="SAM" id="MobiDB-lite"/>
    </source>
</evidence>
<accession>A0A8T0EK28</accession>
<dbReference type="Gene3D" id="1.10.10.10">
    <property type="entry name" value="Winged helix-like DNA-binding domain superfamily/Winged helix DNA-binding domain"/>
    <property type="match status" value="1"/>
</dbReference>
<evidence type="ECO:0000313" key="3">
    <source>
        <dbReference type="EMBL" id="KAF8773948.1"/>
    </source>
</evidence>
<dbReference type="GO" id="GO:0003677">
    <property type="term" value="F:DNA binding"/>
    <property type="evidence" value="ECO:0007669"/>
    <property type="project" value="InterPro"/>
</dbReference>
<evidence type="ECO:0000259" key="2">
    <source>
        <dbReference type="PROSITE" id="PS51504"/>
    </source>
</evidence>
<comment type="caution">
    <text evidence="3">The sequence shown here is derived from an EMBL/GenBank/DDBJ whole genome shotgun (WGS) entry which is preliminary data.</text>
</comment>
<dbReference type="InterPro" id="IPR036388">
    <property type="entry name" value="WH-like_DNA-bd_sf"/>
</dbReference>
<proteinExistence type="predicted"/>
<dbReference type="Proteomes" id="UP000807504">
    <property type="component" value="Unassembled WGS sequence"/>
</dbReference>
<keyword evidence="4" id="KW-1185">Reference proteome</keyword>
<sequence length="116" mass="13153">MTLSTADKSNMRKWILMVVASVKSSTGVTIQRIKKFLDSKQVGISSKPEMKLTLKKLLETGHLGKKDGKFVIKKSRKKIPIKEKKRPKLSPKKSGRNLNYSKSVTKKPIQTEKNEN</sequence>
<dbReference type="GO" id="GO:0000786">
    <property type="term" value="C:nucleosome"/>
    <property type="evidence" value="ECO:0007669"/>
    <property type="project" value="InterPro"/>
</dbReference>
<name>A0A8T0EK28_ARGBR</name>
<reference evidence="3" key="2">
    <citation type="submission" date="2020-06" db="EMBL/GenBank/DDBJ databases">
        <authorList>
            <person name="Sheffer M."/>
        </authorList>
    </citation>
    <scope>NUCLEOTIDE SEQUENCE</scope>
</reference>
<dbReference type="EMBL" id="JABXBU010002227">
    <property type="protein sequence ID" value="KAF8773948.1"/>
    <property type="molecule type" value="Genomic_DNA"/>
</dbReference>
<dbReference type="AlphaFoldDB" id="A0A8T0EK28"/>
<reference evidence="3" key="1">
    <citation type="journal article" date="2020" name="bioRxiv">
        <title>Chromosome-level reference genome of the European wasp spider Argiope bruennichi: a resource for studies on range expansion and evolutionary adaptation.</title>
        <authorList>
            <person name="Sheffer M.M."/>
            <person name="Hoppe A."/>
            <person name="Krehenwinkel H."/>
            <person name="Uhl G."/>
            <person name="Kuss A.W."/>
            <person name="Jensen L."/>
            <person name="Jensen C."/>
            <person name="Gillespie R.G."/>
            <person name="Hoff K.J."/>
            <person name="Prost S."/>
        </authorList>
    </citation>
    <scope>NUCLEOTIDE SEQUENCE</scope>
</reference>
<gene>
    <name evidence="3" type="ORF">HNY73_016553</name>
</gene>
<feature type="compositionally biased region" description="Basic residues" evidence="1">
    <location>
        <begin position="74"/>
        <end position="95"/>
    </location>
</feature>
<feature type="region of interest" description="Disordered" evidence="1">
    <location>
        <begin position="74"/>
        <end position="116"/>
    </location>
</feature>
<dbReference type="GO" id="GO:0006334">
    <property type="term" value="P:nucleosome assembly"/>
    <property type="evidence" value="ECO:0007669"/>
    <property type="project" value="InterPro"/>
</dbReference>
<organism evidence="3 4">
    <name type="scientific">Argiope bruennichi</name>
    <name type="common">Wasp spider</name>
    <name type="synonym">Aranea bruennichi</name>
    <dbReference type="NCBI Taxonomy" id="94029"/>
    <lineage>
        <taxon>Eukaryota</taxon>
        <taxon>Metazoa</taxon>
        <taxon>Ecdysozoa</taxon>
        <taxon>Arthropoda</taxon>
        <taxon>Chelicerata</taxon>
        <taxon>Arachnida</taxon>
        <taxon>Araneae</taxon>
        <taxon>Araneomorphae</taxon>
        <taxon>Entelegynae</taxon>
        <taxon>Araneoidea</taxon>
        <taxon>Araneidae</taxon>
        <taxon>Argiope</taxon>
    </lineage>
</organism>
<protein>
    <recommendedName>
        <fullName evidence="2">H15 domain-containing protein</fullName>
    </recommendedName>
</protein>
<feature type="domain" description="H15" evidence="2">
    <location>
        <begin position="7"/>
        <end position="74"/>
    </location>
</feature>
<dbReference type="InterPro" id="IPR005818">
    <property type="entry name" value="Histone_H1/H5_H15"/>
</dbReference>